<dbReference type="InterPro" id="IPR051925">
    <property type="entry name" value="RNA-binding_domain"/>
</dbReference>
<feature type="domain" description="CRM" evidence="3">
    <location>
        <begin position="1"/>
        <end position="95"/>
    </location>
</feature>
<dbReference type="SUPFAM" id="SSF75471">
    <property type="entry name" value="YhbY-like"/>
    <property type="match status" value="1"/>
</dbReference>
<gene>
    <name evidence="4" type="ORF">GH975_02300</name>
</gene>
<name>A0A5Q2QCA0_9GAMM</name>
<reference evidence="4 5" key="1">
    <citation type="submission" date="2019-11" db="EMBL/GenBank/DDBJ databases">
        <authorList>
            <person name="Khan S.A."/>
            <person name="Jeon C.O."/>
            <person name="Chun B.H."/>
        </authorList>
    </citation>
    <scope>NUCLEOTIDE SEQUENCE [LARGE SCALE GENOMIC DNA]</scope>
    <source>
        <strain evidence="4 5">IMCC 1097</strain>
    </source>
</reference>
<dbReference type="GO" id="GO:0003723">
    <property type="term" value="F:RNA binding"/>
    <property type="evidence" value="ECO:0007669"/>
    <property type="project" value="UniProtKB-UniRule"/>
</dbReference>
<dbReference type="PANTHER" id="PTHR40065:SF3">
    <property type="entry name" value="RNA-BINDING PROTEIN YHBY"/>
    <property type="match status" value="1"/>
</dbReference>
<accession>A0A5Q2QCA0</accession>
<evidence type="ECO:0000313" key="4">
    <source>
        <dbReference type="EMBL" id="QGG79460.1"/>
    </source>
</evidence>
<dbReference type="EMBL" id="CP045871">
    <property type="protein sequence ID" value="QGG79460.1"/>
    <property type="molecule type" value="Genomic_DNA"/>
</dbReference>
<dbReference type="KEGG" id="llp:GH975_02300"/>
<dbReference type="AlphaFoldDB" id="A0A5Q2QCA0"/>
<evidence type="ECO:0000259" key="3">
    <source>
        <dbReference type="PROSITE" id="PS51295"/>
    </source>
</evidence>
<evidence type="ECO:0000256" key="2">
    <source>
        <dbReference type="PROSITE-ProRule" id="PRU00626"/>
    </source>
</evidence>
<dbReference type="OrthoDB" id="9797519at2"/>
<dbReference type="InterPro" id="IPR035920">
    <property type="entry name" value="YhbY-like_sf"/>
</dbReference>
<dbReference type="SMART" id="SM01103">
    <property type="entry name" value="CRS1_YhbY"/>
    <property type="match status" value="1"/>
</dbReference>
<evidence type="ECO:0000256" key="1">
    <source>
        <dbReference type="ARBA" id="ARBA00022884"/>
    </source>
</evidence>
<dbReference type="RefSeq" id="WP_153712964.1">
    <property type="nucleotide sequence ID" value="NZ_CP045871.1"/>
</dbReference>
<protein>
    <submittedName>
        <fullName evidence="4">Ribosome assembly RNA-binding protein YhbY</fullName>
    </submittedName>
</protein>
<dbReference type="Proteomes" id="UP000388235">
    <property type="component" value="Chromosome"/>
</dbReference>
<proteinExistence type="predicted"/>
<dbReference type="Gene3D" id="3.30.110.60">
    <property type="entry name" value="YhbY-like"/>
    <property type="match status" value="1"/>
</dbReference>
<dbReference type="Pfam" id="PF01985">
    <property type="entry name" value="CRS1_YhbY"/>
    <property type="match status" value="1"/>
</dbReference>
<dbReference type="PANTHER" id="PTHR40065">
    <property type="entry name" value="RNA-BINDING PROTEIN YHBY"/>
    <property type="match status" value="1"/>
</dbReference>
<evidence type="ECO:0000313" key="5">
    <source>
        <dbReference type="Proteomes" id="UP000388235"/>
    </source>
</evidence>
<sequence length="100" mass="11397">MLTASQRKQFRSIGHQLNPVVMVADKGLSEGVMDELERALSDHELIKVRLRAPRDVRSEWQQGLVDQTKAEIVQSIGQIVLLYRRNPNADPLKSNLHRIS</sequence>
<dbReference type="PROSITE" id="PS51295">
    <property type="entry name" value="CRM"/>
    <property type="match status" value="1"/>
</dbReference>
<organism evidence="4 5">
    <name type="scientific">Litorivicinus lipolyticus</name>
    <dbReference type="NCBI Taxonomy" id="418701"/>
    <lineage>
        <taxon>Bacteria</taxon>
        <taxon>Pseudomonadati</taxon>
        <taxon>Pseudomonadota</taxon>
        <taxon>Gammaproteobacteria</taxon>
        <taxon>Oceanospirillales</taxon>
        <taxon>Litorivicinaceae</taxon>
        <taxon>Litorivicinus</taxon>
    </lineage>
</organism>
<dbReference type="InterPro" id="IPR001890">
    <property type="entry name" value="RNA-binding_CRM"/>
</dbReference>
<keyword evidence="5" id="KW-1185">Reference proteome</keyword>
<keyword evidence="1 2" id="KW-0694">RNA-binding</keyword>